<keyword evidence="6 8" id="KW-1133">Transmembrane helix</keyword>
<feature type="transmembrane region" description="Helical" evidence="8">
    <location>
        <begin position="184"/>
        <end position="204"/>
    </location>
</feature>
<evidence type="ECO:0000256" key="6">
    <source>
        <dbReference type="ARBA" id="ARBA00022989"/>
    </source>
</evidence>
<evidence type="ECO:0000256" key="1">
    <source>
        <dbReference type="ARBA" id="ARBA00004141"/>
    </source>
</evidence>
<feature type="transmembrane region" description="Helical" evidence="8">
    <location>
        <begin position="302"/>
        <end position="319"/>
    </location>
</feature>
<evidence type="ECO:0000256" key="7">
    <source>
        <dbReference type="ARBA" id="ARBA00023136"/>
    </source>
</evidence>
<sequence length="375" mass="41204">MKPEKGTISGLQMALMLYPAVIATAFLTLPTITAQYAGNDLWLTPILSGISGALTLFLAVRLHRLYPGQTVIEYSVKIIGTVPGKIVGFAYFIFLLYLTGVIARQYAEFVKSAIMFKTPLLVILSSILLLAAIAVRGGVELIARAATILTPVFVIPSFVLLLLLPDLNVQHLFPVLEKGWIPVLKGSLAPNAYTSEFFLMTFFLPLLSNPEKGAKWAAVSIAADLFSGLYASLLVLFLLGPDTADKVYPVLTAFRYISLANFFENLEALLVAMWVIGNFLKLSIFLYAATTSLVQTLELKDYRMVVYPLAVWCVLFSLWDYPNLPSLDNHIKYVSPFELLAFFNAIPLLLLLAASARQVFKGSPNLPAKGKNAVE</sequence>
<dbReference type="PANTHER" id="PTHR34975:SF2">
    <property type="entry name" value="SPORE GERMINATION PROTEIN A2"/>
    <property type="match status" value="1"/>
</dbReference>
<feature type="transmembrane region" description="Helical" evidence="8">
    <location>
        <begin position="141"/>
        <end position="164"/>
    </location>
</feature>
<gene>
    <name evidence="9" type="ORF">H7B67_13545</name>
</gene>
<dbReference type="AlphaFoldDB" id="A0A841SVZ0"/>
<feature type="transmembrane region" description="Helical" evidence="8">
    <location>
        <begin position="268"/>
        <end position="290"/>
    </location>
</feature>
<feature type="transmembrane region" description="Helical" evidence="8">
    <location>
        <begin position="12"/>
        <end position="29"/>
    </location>
</feature>
<evidence type="ECO:0000256" key="5">
    <source>
        <dbReference type="ARBA" id="ARBA00022692"/>
    </source>
</evidence>
<evidence type="ECO:0000313" key="9">
    <source>
        <dbReference type="EMBL" id="MBB6635139.1"/>
    </source>
</evidence>
<dbReference type="Proteomes" id="UP000535838">
    <property type="component" value="Unassembled WGS sequence"/>
</dbReference>
<reference evidence="9 10" key="1">
    <citation type="submission" date="2020-08" db="EMBL/GenBank/DDBJ databases">
        <title>Cohnella phylogeny.</title>
        <authorList>
            <person name="Dunlap C."/>
        </authorList>
    </citation>
    <scope>NUCLEOTIDE SEQUENCE [LARGE SCALE GENOMIC DNA]</scope>
    <source>
        <strain evidence="9 10">DSM 25241</strain>
    </source>
</reference>
<dbReference type="InterPro" id="IPR004761">
    <property type="entry name" value="Spore_GerAB"/>
</dbReference>
<accession>A0A841SVZ0</accession>
<feature type="transmembrane region" description="Helical" evidence="8">
    <location>
        <begin position="113"/>
        <end position="134"/>
    </location>
</feature>
<dbReference type="EMBL" id="JACJVQ010000011">
    <property type="protein sequence ID" value="MBB6635139.1"/>
    <property type="molecule type" value="Genomic_DNA"/>
</dbReference>
<feature type="transmembrane region" description="Helical" evidence="8">
    <location>
        <begin position="339"/>
        <end position="360"/>
    </location>
</feature>
<keyword evidence="3" id="KW-0813">Transport</keyword>
<keyword evidence="10" id="KW-1185">Reference proteome</keyword>
<keyword evidence="4" id="KW-0309">Germination</keyword>
<feature type="transmembrane region" description="Helical" evidence="8">
    <location>
        <begin position="216"/>
        <end position="239"/>
    </location>
</feature>
<dbReference type="NCBIfam" id="TIGR00912">
    <property type="entry name" value="2A0309"/>
    <property type="match status" value="1"/>
</dbReference>
<evidence type="ECO:0000256" key="3">
    <source>
        <dbReference type="ARBA" id="ARBA00022448"/>
    </source>
</evidence>
<protein>
    <submittedName>
        <fullName evidence="9">Endospore germination permease</fullName>
    </submittedName>
</protein>
<dbReference type="Pfam" id="PF03845">
    <property type="entry name" value="Spore_permease"/>
    <property type="match status" value="1"/>
</dbReference>
<dbReference type="RefSeq" id="WP_185120383.1">
    <property type="nucleotide sequence ID" value="NZ_JACJVQ010000011.1"/>
</dbReference>
<keyword evidence="7 8" id="KW-0472">Membrane</keyword>
<comment type="similarity">
    <text evidence="2">Belongs to the amino acid-polyamine-organocation (APC) superfamily. Spore germination protein (SGP) (TC 2.A.3.9) family.</text>
</comment>
<feature type="transmembrane region" description="Helical" evidence="8">
    <location>
        <begin position="41"/>
        <end position="60"/>
    </location>
</feature>
<evidence type="ECO:0000256" key="4">
    <source>
        <dbReference type="ARBA" id="ARBA00022544"/>
    </source>
</evidence>
<comment type="caution">
    <text evidence="9">The sequence shown here is derived from an EMBL/GenBank/DDBJ whole genome shotgun (WGS) entry which is preliminary data.</text>
</comment>
<organism evidence="9 10">
    <name type="scientific">Cohnella thailandensis</name>
    <dbReference type="NCBI Taxonomy" id="557557"/>
    <lineage>
        <taxon>Bacteria</taxon>
        <taxon>Bacillati</taxon>
        <taxon>Bacillota</taxon>
        <taxon>Bacilli</taxon>
        <taxon>Bacillales</taxon>
        <taxon>Paenibacillaceae</taxon>
        <taxon>Cohnella</taxon>
    </lineage>
</organism>
<proteinExistence type="inferred from homology"/>
<dbReference type="PANTHER" id="PTHR34975">
    <property type="entry name" value="SPORE GERMINATION PROTEIN A2"/>
    <property type="match status" value="1"/>
</dbReference>
<dbReference type="GO" id="GO:0016020">
    <property type="term" value="C:membrane"/>
    <property type="evidence" value="ECO:0007669"/>
    <property type="project" value="UniProtKB-SubCell"/>
</dbReference>
<keyword evidence="5 8" id="KW-0812">Transmembrane</keyword>
<name>A0A841SVZ0_9BACL</name>
<comment type="subcellular location">
    <subcellularLocation>
        <location evidence="1">Membrane</location>
        <topology evidence="1">Multi-pass membrane protein</topology>
    </subcellularLocation>
</comment>
<evidence type="ECO:0000313" key="10">
    <source>
        <dbReference type="Proteomes" id="UP000535838"/>
    </source>
</evidence>
<dbReference type="GO" id="GO:0009847">
    <property type="term" value="P:spore germination"/>
    <property type="evidence" value="ECO:0007669"/>
    <property type="project" value="InterPro"/>
</dbReference>
<evidence type="ECO:0000256" key="8">
    <source>
        <dbReference type="SAM" id="Phobius"/>
    </source>
</evidence>
<evidence type="ECO:0000256" key="2">
    <source>
        <dbReference type="ARBA" id="ARBA00007998"/>
    </source>
</evidence>
<feature type="transmembrane region" description="Helical" evidence="8">
    <location>
        <begin position="86"/>
        <end position="107"/>
    </location>
</feature>